<protein>
    <submittedName>
        <fullName evidence="2">Uncharacterized protein</fullName>
    </submittedName>
</protein>
<proteinExistence type="predicted"/>
<feature type="compositionally biased region" description="Polar residues" evidence="1">
    <location>
        <begin position="28"/>
        <end position="38"/>
    </location>
</feature>
<evidence type="ECO:0000256" key="1">
    <source>
        <dbReference type="SAM" id="MobiDB-lite"/>
    </source>
</evidence>
<dbReference type="AlphaFoldDB" id="A0AAD4CFF0"/>
<feature type="compositionally biased region" description="Basic and acidic residues" evidence="1">
    <location>
        <begin position="10"/>
        <end position="22"/>
    </location>
</feature>
<keyword evidence="3" id="KW-1185">Reference proteome</keyword>
<feature type="region of interest" description="Disordered" evidence="1">
    <location>
        <begin position="188"/>
        <end position="235"/>
    </location>
</feature>
<comment type="caution">
    <text evidence="2">The sequence shown here is derived from an EMBL/GenBank/DDBJ whole genome shotgun (WGS) entry which is preliminary data.</text>
</comment>
<feature type="compositionally biased region" description="Polar residues" evidence="1">
    <location>
        <begin position="188"/>
        <end position="207"/>
    </location>
</feature>
<name>A0AAD4CFF0_ASPNN</name>
<feature type="compositionally biased region" description="Basic and acidic residues" evidence="1">
    <location>
        <begin position="49"/>
        <end position="60"/>
    </location>
</feature>
<dbReference type="PANTHER" id="PTHR39606">
    <property type="entry name" value="SURFACE PROTEIN, PUTATIVE-RELATED"/>
    <property type="match status" value="1"/>
</dbReference>
<dbReference type="PANTHER" id="PTHR39606:SF1">
    <property type="entry name" value="CELL SURFACE PROTEIN"/>
    <property type="match status" value="1"/>
</dbReference>
<feature type="compositionally biased region" description="Low complexity" evidence="1">
    <location>
        <begin position="61"/>
        <end position="76"/>
    </location>
</feature>
<feature type="compositionally biased region" description="Polar residues" evidence="1">
    <location>
        <begin position="120"/>
        <end position="142"/>
    </location>
</feature>
<dbReference type="Proteomes" id="UP001194746">
    <property type="component" value="Unassembled WGS sequence"/>
</dbReference>
<dbReference type="EMBL" id="VCAU01000094">
    <property type="protein sequence ID" value="KAF9885515.1"/>
    <property type="molecule type" value="Genomic_DNA"/>
</dbReference>
<organism evidence="2 3">
    <name type="scientific">Aspergillus nanangensis</name>
    <dbReference type="NCBI Taxonomy" id="2582783"/>
    <lineage>
        <taxon>Eukaryota</taxon>
        <taxon>Fungi</taxon>
        <taxon>Dikarya</taxon>
        <taxon>Ascomycota</taxon>
        <taxon>Pezizomycotina</taxon>
        <taxon>Eurotiomycetes</taxon>
        <taxon>Eurotiomycetidae</taxon>
        <taxon>Eurotiales</taxon>
        <taxon>Aspergillaceae</taxon>
        <taxon>Aspergillus</taxon>
        <taxon>Aspergillus subgen. Circumdati</taxon>
    </lineage>
</organism>
<feature type="compositionally biased region" description="Polar residues" evidence="1">
    <location>
        <begin position="85"/>
        <end position="103"/>
    </location>
</feature>
<feature type="region of interest" description="Disordered" evidence="1">
    <location>
        <begin position="10"/>
        <end position="158"/>
    </location>
</feature>
<reference evidence="2" key="1">
    <citation type="journal article" date="2019" name="Beilstein J. Org. Chem.">
        <title>Nanangenines: drimane sesquiterpenoids as the dominant metabolite cohort of a novel Australian fungus, Aspergillus nanangensis.</title>
        <authorList>
            <person name="Lacey H.J."/>
            <person name="Gilchrist C.L.M."/>
            <person name="Crombie A."/>
            <person name="Kalaitzis J.A."/>
            <person name="Vuong D."/>
            <person name="Rutledge P.J."/>
            <person name="Turner P."/>
            <person name="Pitt J.I."/>
            <person name="Lacey E."/>
            <person name="Chooi Y.H."/>
            <person name="Piggott A.M."/>
        </authorList>
    </citation>
    <scope>NUCLEOTIDE SEQUENCE</scope>
    <source>
        <strain evidence="2">MST-FP2251</strain>
    </source>
</reference>
<evidence type="ECO:0000313" key="3">
    <source>
        <dbReference type="Proteomes" id="UP001194746"/>
    </source>
</evidence>
<evidence type="ECO:0000313" key="2">
    <source>
        <dbReference type="EMBL" id="KAF9885515.1"/>
    </source>
</evidence>
<sequence>MTNLINKVKEAIKPSHHGDHSSSSHASTTYDSPQSSNHGPHDSNIINKTDPRVDSDRDHLTSTTSTTGHNSTMTGHDNTMAGHDNTMTGHHNTTTVPSSTMTGHETIPHSSTTTTHASPKENNSTFGDFGNFSNDINSRTANRSHDNTSSEFGQGRFDGDVHKASIGGYGVIEGVSGSKGPTTTKRFEMAQQTGSAGPGSSYNSRTTAGPHDSNLANKMDPRVDSDLDGSMTVGS</sequence>
<reference evidence="2" key="2">
    <citation type="submission" date="2020-02" db="EMBL/GenBank/DDBJ databases">
        <authorList>
            <person name="Gilchrist C.L.M."/>
            <person name="Chooi Y.-H."/>
        </authorList>
    </citation>
    <scope>NUCLEOTIDE SEQUENCE</scope>
    <source>
        <strain evidence="2">MST-FP2251</strain>
    </source>
</reference>
<accession>A0AAD4CFF0</accession>
<gene>
    <name evidence="2" type="ORF">FE257_012842</name>
</gene>